<gene>
    <name evidence="11" type="ORF">OEA41_008944</name>
</gene>
<comment type="similarity">
    <text evidence="2">Belongs to the amino acid/polyamine transporter 2 family.</text>
</comment>
<keyword evidence="4 9" id="KW-0812">Transmembrane</keyword>
<sequence length="545" mass="59633">MNWEDYEYGRSSRHGSETSLGSHVQFDAPASPPTSGRLNIPPRDSSSAAEHGDLHDLRHRRSSISMRINSLAQVGGVNSLENFARSWSRAAGFVEIPARKPSFILSKEDEEIGRKSTSPISPAENRSLLRQQLDTEGTSSEVFEEESTSHLPDEEALRTHEAGKPTPEASNDILDQAPYLSSPYASSAGGIYGSLSSRVNEPSMRHAGDLYHNQQLKGQQVPDKETEPLLVKVIEQKDGQRVQIVVGQSTLPQTVFNSVNVLVGVGLLSLPLGIKYSGWLIGMLLLFFAAVTTRYTAGILVKCLDIDTSLVGFADIAWKAFGTRGSLATGFLFTIELLAACVALVVLFGDSFDALIPGWGVVSWKVFGGIVLIPLSFVPLRFLSFTSVLGITACLGSEFTSFSRHTNANMSLVVTLIFVDGLIKPHFPGSLRDPAPMAALFPQRWSTLPLSFGLLMSPWGGHSVFPNIYRDMRHPWKYNRAINYTYIFTYTLDVLIAVAGFAMFGQQVRDEVTSNILLTKGYPHAISVCIVVFIGIIPLTKIPLK</sequence>
<evidence type="ECO:0000313" key="11">
    <source>
        <dbReference type="EMBL" id="KAK3169560.1"/>
    </source>
</evidence>
<evidence type="ECO:0000313" key="12">
    <source>
        <dbReference type="Proteomes" id="UP001276659"/>
    </source>
</evidence>
<keyword evidence="5" id="KW-0029">Amino-acid transport</keyword>
<proteinExistence type="inferred from homology"/>
<dbReference type="Proteomes" id="UP001276659">
    <property type="component" value="Unassembled WGS sequence"/>
</dbReference>
<feature type="compositionally biased region" description="Basic and acidic residues" evidence="8">
    <location>
        <begin position="147"/>
        <end position="163"/>
    </location>
</feature>
<keyword evidence="6 9" id="KW-1133">Transmembrane helix</keyword>
<comment type="caution">
    <text evidence="11">The sequence shown here is derived from an EMBL/GenBank/DDBJ whole genome shotgun (WGS) entry which is preliminary data.</text>
</comment>
<dbReference type="GO" id="GO:0015179">
    <property type="term" value="F:L-amino acid transmembrane transporter activity"/>
    <property type="evidence" value="ECO:0007669"/>
    <property type="project" value="TreeGrafter"/>
</dbReference>
<dbReference type="InterPro" id="IPR013057">
    <property type="entry name" value="AA_transpt_TM"/>
</dbReference>
<evidence type="ECO:0000256" key="8">
    <source>
        <dbReference type="SAM" id="MobiDB-lite"/>
    </source>
</evidence>
<keyword evidence="12" id="KW-1185">Reference proteome</keyword>
<feature type="region of interest" description="Disordered" evidence="8">
    <location>
        <begin position="134"/>
        <end position="174"/>
    </location>
</feature>
<evidence type="ECO:0000256" key="9">
    <source>
        <dbReference type="SAM" id="Phobius"/>
    </source>
</evidence>
<dbReference type="EMBL" id="JASNWA010000009">
    <property type="protein sequence ID" value="KAK3169560.1"/>
    <property type="molecule type" value="Genomic_DNA"/>
</dbReference>
<feature type="compositionally biased region" description="Basic and acidic residues" evidence="8">
    <location>
        <begin position="7"/>
        <end position="16"/>
    </location>
</feature>
<evidence type="ECO:0000256" key="7">
    <source>
        <dbReference type="ARBA" id="ARBA00023136"/>
    </source>
</evidence>
<feature type="transmembrane region" description="Helical" evidence="9">
    <location>
        <begin position="327"/>
        <end position="349"/>
    </location>
</feature>
<protein>
    <recommendedName>
        <fullName evidence="10">Amino acid transporter transmembrane domain-containing protein</fullName>
    </recommendedName>
</protein>
<organism evidence="11 12">
    <name type="scientific">Lepraria neglecta</name>
    <dbReference type="NCBI Taxonomy" id="209136"/>
    <lineage>
        <taxon>Eukaryota</taxon>
        <taxon>Fungi</taxon>
        <taxon>Dikarya</taxon>
        <taxon>Ascomycota</taxon>
        <taxon>Pezizomycotina</taxon>
        <taxon>Lecanoromycetes</taxon>
        <taxon>OSLEUM clade</taxon>
        <taxon>Lecanoromycetidae</taxon>
        <taxon>Lecanorales</taxon>
        <taxon>Lecanorineae</taxon>
        <taxon>Stereocaulaceae</taxon>
        <taxon>Lepraria</taxon>
    </lineage>
</organism>
<feature type="transmembrane region" description="Helical" evidence="9">
    <location>
        <begin position="524"/>
        <end position="544"/>
    </location>
</feature>
<accession>A0AAD9Z1J5</accession>
<feature type="domain" description="Amino acid transporter transmembrane" evidence="10">
    <location>
        <begin position="248"/>
        <end position="544"/>
    </location>
</feature>
<feature type="transmembrane region" description="Helical" evidence="9">
    <location>
        <begin position="481"/>
        <end position="504"/>
    </location>
</feature>
<dbReference type="PANTHER" id="PTHR22950">
    <property type="entry name" value="AMINO ACID TRANSPORTER"/>
    <property type="match status" value="1"/>
</dbReference>
<dbReference type="PANTHER" id="PTHR22950:SF692">
    <property type="entry name" value="TRANSMEMBRANE AMINO ACID TRANSPORTER FAMILY PROTEIN"/>
    <property type="match status" value="1"/>
</dbReference>
<evidence type="ECO:0000256" key="2">
    <source>
        <dbReference type="ARBA" id="ARBA00008066"/>
    </source>
</evidence>
<feature type="transmembrane region" description="Helical" evidence="9">
    <location>
        <begin position="369"/>
        <end position="396"/>
    </location>
</feature>
<evidence type="ECO:0000256" key="3">
    <source>
        <dbReference type="ARBA" id="ARBA00022448"/>
    </source>
</evidence>
<name>A0AAD9Z1J5_9LECA</name>
<evidence type="ECO:0000256" key="1">
    <source>
        <dbReference type="ARBA" id="ARBA00004141"/>
    </source>
</evidence>
<evidence type="ECO:0000256" key="4">
    <source>
        <dbReference type="ARBA" id="ARBA00022692"/>
    </source>
</evidence>
<dbReference type="Pfam" id="PF01490">
    <property type="entry name" value="Aa_trans"/>
    <property type="match status" value="1"/>
</dbReference>
<comment type="subcellular location">
    <subcellularLocation>
        <location evidence="1">Membrane</location>
        <topology evidence="1">Multi-pass membrane protein</topology>
    </subcellularLocation>
</comment>
<evidence type="ECO:0000259" key="10">
    <source>
        <dbReference type="Pfam" id="PF01490"/>
    </source>
</evidence>
<reference evidence="11" key="1">
    <citation type="submission" date="2022-11" db="EMBL/GenBank/DDBJ databases">
        <title>Chromosomal genome sequence assembly and mating type (MAT) locus characterization of the leprose asexual lichenized fungus Lepraria neglecta (Nyl.) Erichsen.</title>
        <authorList>
            <person name="Allen J.L."/>
            <person name="Pfeffer B."/>
        </authorList>
    </citation>
    <scope>NUCLEOTIDE SEQUENCE</scope>
    <source>
        <strain evidence="11">Allen 5258</strain>
    </source>
</reference>
<dbReference type="AlphaFoldDB" id="A0AAD9Z1J5"/>
<feature type="transmembrane region" description="Helical" evidence="9">
    <location>
        <begin position="276"/>
        <end position="297"/>
    </location>
</feature>
<keyword evidence="3" id="KW-0813">Transport</keyword>
<evidence type="ECO:0000256" key="5">
    <source>
        <dbReference type="ARBA" id="ARBA00022970"/>
    </source>
</evidence>
<evidence type="ECO:0000256" key="6">
    <source>
        <dbReference type="ARBA" id="ARBA00022989"/>
    </source>
</evidence>
<keyword evidence="7 9" id="KW-0472">Membrane</keyword>
<dbReference type="GO" id="GO:0005774">
    <property type="term" value="C:vacuolar membrane"/>
    <property type="evidence" value="ECO:0007669"/>
    <property type="project" value="TreeGrafter"/>
</dbReference>
<feature type="region of interest" description="Disordered" evidence="8">
    <location>
        <begin position="1"/>
        <end position="53"/>
    </location>
</feature>